<dbReference type="Proteomes" id="UP000326279">
    <property type="component" value="Segment"/>
</dbReference>
<name>A0A5J6TGI5_9CAUD</name>
<sequence>MAVGDVNNIILPTPKNVTIQGGLYVDTLDATVPGADFVIPTTAKLLGFLSDDALDEDEQRARAKKFGWGGDTVANPQESYALTLGFTLLEFLNLNVAKVAYGDANVTETAANATHGKQLLIHQTADTLGMRSWTLDTFSAGGKRVQKFFPMGEVESKKTQKWSHKEILAHALVVSFYPDASGRYSYTRTDDGVLSA</sequence>
<protein>
    <submittedName>
        <fullName evidence="1">Major tail protein</fullName>
    </submittedName>
</protein>
<dbReference type="KEGG" id="vg:80019494"/>
<dbReference type="RefSeq" id="YP_010754891.1">
    <property type="nucleotide sequence ID" value="NC_073465.1"/>
</dbReference>
<keyword evidence="2" id="KW-1185">Reference proteome</keyword>
<evidence type="ECO:0000313" key="1">
    <source>
        <dbReference type="EMBL" id="QFG08869.1"/>
    </source>
</evidence>
<proteinExistence type="predicted"/>
<reference evidence="1 2" key="1">
    <citation type="submission" date="2019-07" db="EMBL/GenBank/DDBJ databases">
        <authorList>
            <person name="Garlena R.A."/>
            <person name="Russell D.A."/>
            <person name="Pope W.H."/>
            <person name="Jacobs-Sera D."/>
            <person name="Hatfull G.F."/>
        </authorList>
    </citation>
    <scope>NUCLEOTIDE SEQUENCE [LARGE SCALE GENOMIC DNA]</scope>
</reference>
<organism evidence="1 2">
    <name type="scientific">Mycobacterium phage MalagasyRose</name>
    <dbReference type="NCBI Taxonomy" id="2599870"/>
    <lineage>
        <taxon>Viruses</taxon>
        <taxon>Duplodnaviria</taxon>
        <taxon>Heunggongvirae</taxon>
        <taxon>Uroviricota</taxon>
        <taxon>Caudoviricetes</taxon>
        <taxon>Malagasyrosevirus</taxon>
        <taxon>Malagasyrosevirus malagasyrose</taxon>
    </lineage>
</organism>
<dbReference type="EMBL" id="MN234170">
    <property type="protein sequence ID" value="QFG08869.1"/>
    <property type="molecule type" value="Genomic_DNA"/>
</dbReference>
<accession>A0A5J6TGI5</accession>
<dbReference type="GeneID" id="80019494"/>
<evidence type="ECO:0000313" key="2">
    <source>
        <dbReference type="Proteomes" id="UP000326279"/>
    </source>
</evidence>
<gene>
    <name evidence="1" type="primary">19</name>
    <name evidence="1" type="ORF">PBI_MALAGASYROSE_19</name>
</gene>